<keyword evidence="6" id="KW-0472">Membrane</keyword>
<dbReference type="GO" id="GO:0004000">
    <property type="term" value="F:adenosine deaminase activity"/>
    <property type="evidence" value="ECO:0007669"/>
    <property type="project" value="TreeGrafter"/>
</dbReference>
<keyword evidence="5" id="KW-0378">Hydrolase</keyword>
<evidence type="ECO:0000313" key="8">
    <source>
        <dbReference type="EMBL" id="CAE8713021.1"/>
    </source>
</evidence>
<keyword evidence="4" id="KW-0660">Purine salvage</keyword>
<dbReference type="InterPro" id="IPR001365">
    <property type="entry name" value="A_deaminase_dom"/>
</dbReference>
<feature type="domain" description="Adenosine deaminase" evidence="7">
    <location>
        <begin position="282"/>
        <end position="443"/>
    </location>
</feature>
<dbReference type="PANTHER" id="PTHR11409:SF39">
    <property type="entry name" value="ADENOSINE DEAMINASE 2"/>
    <property type="match status" value="1"/>
</dbReference>
<comment type="cofactor">
    <cofactor evidence="1">
        <name>Zn(2+)</name>
        <dbReference type="ChEBI" id="CHEBI:29105"/>
    </cofactor>
</comment>
<dbReference type="GO" id="GO:0046103">
    <property type="term" value="P:inosine biosynthetic process"/>
    <property type="evidence" value="ECO:0007669"/>
    <property type="project" value="TreeGrafter"/>
</dbReference>
<gene>
    <name evidence="8" type="ORF">PGLA2088_LOCUS37297</name>
</gene>
<dbReference type="Pfam" id="PF00962">
    <property type="entry name" value="A_deaminase"/>
    <property type="match status" value="1"/>
</dbReference>
<keyword evidence="6" id="KW-0812">Transmembrane</keyword>
<evidence type="ECO:0000256" key="4">
    <source>
        <dbReference type="ARBA" id="ARBA00022726"/>
    </source>
</evidence>
<keyword evidence="3" id="KW-0479">Metal-binding</keyword>
<keyword evidence="6" id="KW-1133">Transmembrane helix</keyword>
<protein>
    <recommendedName>
        <fullName evidence="7">Adenosine deaminase domain-containing protein</fullName>
    </recommendedName>
</protein>
<dbReference type="Gene3D" id="3.20.20.140">
    <property type="entry name" value="Metal-dependent hydrolases"/>
    <property type="match status" value="1"/>
</dbReference>
<evidence type="ECO:0000313" key="9">
    <source>
        <dbReference type="Proteomes" id="UP000626109"/>
    </source>
</evidence>
<dbReference type="GO" id="GO:0046872">
    <property type="term" value="F:metal ion binding"/>
    <property type="evidence" value="ECO:0007669"/>
    <property type="project" value="UniProtKB-KW"/>
</dbReference>
<evidence type="ECO:0000256" key="2">
    <source>
        <dbReference type="ARBA" id="ARBA00005058"/>
    </source>
</evidence>
<dbReference type="GO" id="GO:0006166">
    <property type="term" value="P:purine ribonucleoside salvage"/>
    <property type="evidence" value="ECO:0007669"/>
    <property type="project" value="UniProtKB-KW"/>
</dbReference>
<evidence type="ECO:0000259" key="7">
    <source>
        <dbReference type="Pfam" id="PF00962"/>
    </source>
</evidence>
<accession>A0A813KZH2</accession>
<proteinExistence type="predicted"/>
<feature type="transmembrane region" description="Helical" evidence="6">
    <location>
        <begin position="533"/>
        <end position="553"/>
    </location>
</feature>
<evidence type="ECO:0000256" key="5">
    <source>
        <dbReference type="ARBA" id="ARBA00022801"/>
    </source>
</evidence>
<dbReference type="SUPFAM" id="SSF51556">
    <property type="entry name" value="Metallo-dependent hydrolases"/>
    <property type="match status" value="1"/>
</dbReference>
<sequence length="573" mass="64602">MHGRLVFVAVQSAQLLRPATTVRCRLTANIASKAAAKTCPADLASVAAKTCPEDLEAYERQLLQWREDLLKCGMDFQSLREILQAVQQSDLQRFFEQLPKGVDNHVHLLGMGKRSYLMRRLAAQDYDGAFPAFWNPQTGMILVAKHASAGYVPLPDPASSEFQTLLEFLTMQSKQDDSSGLDPVSHAWEEFEKCFDRIEQPFFFEPFFRAVVLPHIIDDLRYHRHYGVELRMNPCDKLWSFPSDRDASGQKLVELLKDVDDFHIVVILTFNKANNEANRKTNWEKARSFLNLHRLFPDMVRAFDFVGCEDKGVQLKELKDIILYMRRMSKFELKLALHAGETSWNDDTVTPTTTNSKYALQQLEPGPDRLAHVCTVNRDFKVLDLLMRRAPEVPVEICITSNLILKYCPLLNHHVTILESSQHPFVLGADSPGIQESSLADCWVLYALISSNTYWYRGLLSMTFWRQAERSITYSFFPEHIKVSMYIRLQTDYKEICTSITPDTSWEDFCSITAGDMVIGTGGGAGGGAGWRWWWLVVPLIFVAVAVAAPVAAPAAGGAAAADVSGGLALFLF</sequence>
<reference evidence="8" key="1">
    <citation type="submission" date="2021-02" db="EMBL/GenBank/DDBJ databases">
        <authorList>
            <person name="Dougan E. K."/>
            <person name="Rhodes N."/>
            <person name="Thang M."/>
            <person name="Chan C."/>
        </authorList>
    </citation>
    <scope>NUCLEOTIDE SEQUENCE</scope>
</reference>
<evidence type="ECO:0000256" key="1">
    <source>
        <dbReference type="ARBA" id="ARBA00001947"/>
    </source>
</evidence>
<dbReference type="AlphaFoldDB" id="A0A813KZH2"/>
<evidence type="ECO:0000256" key="3">
    <source>
        <dbReference type="ARBA" id="ARBA00022723"/>
    </source>
</evidence>
<organism evidence="8 9">
    <name type="scientific">Polarella glacialis</name>
    <name type="common">Dinoflagellate</name>
    <dbReference type="NCBI Taxonomy" id="89957"/>
    <lineage>
        <taxon>Eukaryota</taxon>
        <taxon>Sar</taxon>
        <taxon>Alveolata</taxon>
        <taxon>Dinophyceae</taxon>
        <taxon>Suessiales</taxon>
        <taxon>Suessiaceae</taxon>
        <taxon>Polarella</taxon>
    </lineage>
</organism>
<dbReference type="EMBL" id="CAJNNW010032431">
    <property type="protein sequence ID" value="CAE8713021.1"/>
    <property type="molecule type" value="Genomic_DNA"/>
</dbReference>
<dbReference type="InterPro" id="IPR032466">
    <property type="entry name" value="Metal_Hydrolase"/>
</dbReference>
<name>A0A813KZH2_POLGL</name>
<evidence type="ECO:0000256" key="6">
    <source>
        <dbReference type="SAM" id="Phobius"/>
    </source>
</evidence>
<comment type="caution">
    <text evidence="8">The sequence shown here is derived from an EMBL/GenBank/DDBJ whole genome shotgun (WGS) entry which is preliminary data.</text>
</comment>
<dbReference type="PANTHER" id="PTHR11409">
    <property type="entry name" value="ADENOSINE DEAMINASE"/>
    <property type="match status" value="1"/>
</dbReference>
<comment type="pathway">
    <text evidence="2">Purine metabolism; purine nucleoside salvage.</text>
</comment>
<dbReference type="GO" id="GO:0006154">
    <property type="term" value="P:adenosine catabolic process"/>
    <property type="evidence" value="ECO:0007669"/>
    <property type="project" value="TreeGrafter"/>
</dbReference>
<dbReference type="UniPathway" id="UPA00606"/>
<dbReference type="Proteomes" id="UP000626109">
    <property type="component" value="Unassembled WGS sequence"/>
</dbReference>
<dbReference type="InterPro" id="IPR006330">
    <property type="entry name" value="Ado/ade_deaminase"/>
</dbReference>